<dbReference type="InterPro" id="IPR049492">
    <property type="entry name" value="BD-FAE-like_dom"/>
</dbReference>
<dbReference type="EC" id="3.4.-.-" evidence="4"/>
<feature type="chain" id="PRO_5046240362" evidence="2">
    <location>
        <begin position="29"/>
        <end position="323"/>
    </location>
</feature>
<feature type="signal peptide" evidence="2">
    <location>
        <begin position="1"/>
        <end position="28"/>
    </location>
</feature>
<dbReference type="InterPro" id="IPR029058">
    <property type="entry name" value="AB_hydrolase_fold"/>
</dbReference>
<name>A0ABV5JUK5_9ACTN</name>
<dbReference type="PANTHER" id="PTHR48081">
    <property type="entry name" value="AB HYDROLASE SUPERFAMILY PROTEIN C4A8.06C"/>
    <property type="match status" value="1"/>
</dbReference>
<protein>
    <submittedName>
        <fullName evidence="4">Alpha/beta hydrolase family protein</fullName>
        <ecNumber evidence="4">3.4.-.-</ecNumber>
    </submittedName>
</protein>
<organism evidence="4 5">
    <name type="scientific">Dietzia aerolata</name>
    <dbReference type="NCBI Taxonomy" id="595984"/>
    <lineage>
        <taxon>Bacteria</taxon>
        <taxon>Bacillati</taxon>
        <taxon>Actinomycetota</taxon>
        <taxon>Actinomycetes</taxon>
        <taxon>Mycobacteriales</taxon>
        <taxon>Dietziaceae</taxon>
        <taxon>Dietzia</taxon>
    </lineage>
</organism>
<sequence>MPVKRVVGRRSSTQVLALSLASALTALSACSISDPAPSAESYFNGPAQLDEVTVQRFEYPTREGEPDPEQNWADLYLPAGEEEVDSLPLAVLIHGGAWKSEIGADTFDPLARELASRGMAVYNIEYRRVGSGGGWPTTFRDVADALDHVVEIDAMYPQITVDDEVVVGHSAGAQLAVWGGTRHLLDDDEVGSRPKFRPTRVVSIAGPLDAVYAAHNGDDRIVTAIGGTPSEVPERYKMVDPVQNIAADTPVVALHGSKDTVVSPENSRRYVNAARLAGGDAKLVLVDGEDHVSIVSGDSPNYSKVIDTITSVADAELDKVVSP</sequence>
<keyword evidence="2" id="KW-0732">Signal</keyword>
<gene>
    <name evidence="4" type="ORF">ACFFVD_16600</name>
</gene>
<dbReference type="InterPro" id="IPR050300">
    <property type="entry name" value="GDXG_lipolytic_enzyme"/>
</dbReference>
<evidence type="ECO:0000313" key="4">
    <source>
        <dbReference type="EMBL" id="MFB9261406.1"/>
    </source>
</evidence>
<evidence type="ECO:0000256" key="1">
    <source>
        <dbReference type="ARBA" id="ARBA00022801"/>
    </source>
</evidence>
<dbReference type="RefSeq" id="WP_380024329.1">
    <property type="nucleotide sequence ID" value="NZ_JAALDM010000057.1"/>
</dbReference>
<feature type="domain" description="BD-FAE-like" evidence="3">
    <location>
        <begin position="74"/>
        <end position="269"/>
    </location>
</feature>
<dbReference type="PROSITE" id="PS51257">
    <property type="entry name" value="PROKAR_LIPOPROTEIN"/>
    <property type="match status" value="1"/>
</dbReference>
<reference evidence="4 5" key="1">
    <citation type="submission" date="2024-09" db="EMBL/GenBank/DDBJ databases">
        <authorList>
            <person name="Sun Q."/>
            <person name="Mori K."/>
        </authorList>
    </citation>
    <scope>NUCLEOTIDE SEQUENCE [LARGE SCALE GENOMIC DNA]</scope>
    <source>
        <strain evidence="4 5">CCM 7659</strain>
    </source>
</reference>
<comment type="caution">
    <text evidence="4">The sequence shown here is derived from an EMBL/GenBank/DDBJ whole genome shotgun (WGS) entry which is preliminary data.</text>
</comment>
<dbReference type="Proteomes" id="UP001589700">
    <property type="component" value="Unassembled WGS sequence"/>
</dbReference>
<evidence type="ECO:0000259" key="3">
    <source>
        <dbReference type="Pfam" id="PF20434"/>
    </source>
</evidence>
<dbReference type="Gene3D" id="3.40.50.1820">
    <property type="entry name" value="alpha/beta hydrolase"/>
    <property type="match status" value="1"/>
</dbReference>
<evidence type="ECO:0000313" key="5">
    <source>
        <dbReference type="Proteomes" id="UP001589700"/>
    </source>
</evidence>
<proteinExistence type="predicted"/>
<dbReference type="SUPFAM" id="SSF53474">
    <property type="entry name" value="alpha/beta-Hydrolases"/>
    <property type="match status" value="1"/>
</dbReference>
<keyword evidence="1 4" id="KW-0378">Hydrolase</keyword>
<accession>A0ABV5JUK5</accession>
<dbReference type="EMBL" id="JBHMDY010000032">
    <property type="protein sequence ID" value="MFB9261406.1"/>
    <property type="molecule type" value="Genomic_DNA"/>
</dbReference>
<keyword evidence="5" id="KW-1185">Reference proteome</keyword>
<evidence type="ECO:0000256" key="2">
    <source>
        <dbReference type="SAM" id="SignalP"/>
    </source>
</evidence>
<dbReference type="Pfam" id="PF20434">
    <property type="entry name" value="BD-FAE"/>
    <property type="match status" value="1"/>
</dbReference>
<dbReference type="GO" id="GO:0016787">
    <property type="term" value="F:hydrolase activity"/>
    <property type="evidence" value="ECO:0007669"/>
    <property type="project" value="UniProtKB-KW"/>
</dbReference>